<feature type="compositionally biased region" description="Low complexity" evidence="1">
    <location>
        <begin position="709"/>
        <end position="727"/>
    </location>
</feature>
<gene>
    <name evidence="3" type="ORF">QQX98_004042</name>
</gene>
<proteinExistence type="predicted"/>
<feature type="compositionally biased region" description="Polar residues" evidence="1">
    <location>
        <begin position="222"/>
        <end position="236"/>
    </location>
</feature>
<feature type="region of interest" description="Disordered" evidence="1">
    <location>
        <begin position="952"/>
        <end position="971"/>
    </location>
</feature>
<dbReference type="PANTHER" id="PTHR35204">
    <property type="entry name" value="YALI0A21131P"/>
    <property type="match status" value="1"/>
</dbReference>
<feature type="region of interest" description="Disordered" evidence="1">
    <location>
        <begin position="707"/>
        <end position="727"/>
    </location>
</feature>
<feature type="compositionally biased region" description="Polar residues" evidence="1">
    <location>
        <begin position="664"/>
        <end position="684"/>
    </location>
</feature>
<name>A0ABR1HAS2_9HYPO</name>
<dbReference type="PANTHER" id="PTHR35204:SF1">
    <property type="entry name" value="ENTEROTOXIN"/>
    <property type="match status" value="1"/>
</dbReference>
<reference evidence="3 4" key="1">
    <citation type="journal article" date="2025" name="Microbiol. Resour. Announc.">
        <title>Draft genome sequences for Neonectria magnoliae and Neonectria punicea, canker pathogens of Liriodendron tulipifera and Acer saccharum in West Virginia.</title>
        <authorList>
            <person name="Petronek H.M."/>
            <person name="Kasson M.T."/>
            <person name="Metheny A.M."/>
            <person name="Stauder C.M."/>
            <person name="Lovett B."/>
            <person name="Lynch S.C."/>
            <person name="Garnas J.R."/>
            <person name="Kasson L.R."/>
            <person name="Stajich J.E."/>
        </authorList>
    </citation>
    <scope>NUCLEOTIDE SEQUENCE [LARGE SCALE GENOMIC DNA]</scope>
    <source>
        <strain evidence="3 4">NRRL 64653</strain>
    </source>
</reference>
<evidence type="ECO:0000259" key="2">
    <source>
        <dbReference type="Pfam" id="PF14420"/>
    </source>
</evidence>
<feature type="compositionally biased region" description="Gly residues" evidence="1">
    <location>
        <begin position="923"/>
        <end position="935"/>
    </location>
</feature>
<dbReference type="InterPro" id="IPR038921">
    <property type="entry name" value="YOR389W-like"/>
</dbReference>
<dbReference type="Proteomes" id="UP001498476">
    <property type="component" value="Unassembled WGS sequence"/>
</dbReference>
<comment type="caution">
    <text evidence="3">The sequence shown here is derived from an EMBL/GenBank/DDBJ whole genome shotgun (WGS) entry which is preliminary data.</text>
</comment>
<keyword evidence="4" id="KW-1185">Reference proteome</keyword>
<evidence type="ECO:0000313" key="4">
    <source>
        <dbReference type="Proteomes" id="UP001498476"/>
    </source>
</evidence>
<dbReference type="Pfam" id="PF14420">
    <property type="entry name" value="Clr5"/>
    <property type="match status" value="1"/>
</dbReference>
<feature type="region of interest" description="Disordered" evidence="1">
    <location>
        <begin position="1006"/>
        <end position="1033"/>
    </location>
</feature>
<feature type="region of interest" description="Disordered" evidence="1">
    <location>
        <begin position="117"/>
        <end position="237"/>
    </location>
</feature>
<feature type="region of interest" description="Disordered" evidence="1">
    <location>
        <begin position="660"/>
        <end position="684"/>
    </location>
</feature>
<feature type="domain" description="Clr5" evidence="2">
    <location>
        <begin position="25"/>
        <end position="84"/>
    </location>
</feature>
<sequence>MVSAVGAGDLAWVYSRNPRAAALSNDDIDLYKEPIRQMYLVDNLSRNEVRRRLDKHHGFSISTDWGKFRPDQFSKATNRWGFQKQPRKHRAALIVRSSVASLGELLRDDDAARSKIARPDVSTVPAPLFSGPIPPTEGSKRPRSNESTTGLTDGHRQILGPTCPLPERPTKRCKPANKGQLDEGTTTIPDDDGFGNTTTAPKEHLSLTKTPRPFPIAPPDLSNDSADCYNDSSPPEDSSVEVDELCAEYLAACYLSKRAFGYYAKVSIPFKYKSSSTTERRARMLDLARTAKSSSTRKVARVILESELKASDDSENLSAGEPMTPNEAFLFHRHLARIYSYQHHHAGEVQHHLDRARRFTSSDGMPNPTQLPSLDLWTLHHILDGKEDRSISNDLLDMLKYDELYLSLVIQPCLRWCKERLQELLGIEALFNITEDLSNIQMVGMSPVSMSRRRRQWDSLALWAHTSSVFAHLWENLQINPPSISDEVNWLNEDLLPGTSVTHFLMIICRMIVHESRFFTPFWNATEGSPDTEESATPTDFSTVRTGPCLMAIEVLISQCSASPRGAKRRFATHFCDHHSWAPPTRRESALILKVRTELLECLNSTIEATNRQRSATPMPPTPRIVTFDSTDLQGADGDPLTDLLDCSALEEMMALSTLDISEGASNRNTTTSDPQRSSSIASGSTVSFQARRLFLTVLQGNPSLAPGLSSRASYSSQGSGSSSLQRFRAAGSVRERVASMVSTRRSAYSGLELHSDWDGDPLLLAATNNGMDENEAGLEPYMLNFVLHLLRGLPPLLFTLVRISSRRLRLEGENPSDFMAPRTLLAAFAALTVLSTSNAEALTPSAEVAAQRGPQIFNAVYDSLRKWGSVVHPNGMSLYLATVPEGVMLHHGNARNETPTELQWLAYEIEHAEMFARERRGGPPGGDPGRGGKPPGDDEDGRDDLKRRHIAQAPLAEEDTPPESTPGWLHTYRTTRPLRFLYLDGMSGDKGSSGVLDTQDLLLRGVRDGDNQPPLSPPKKSPSRGPPGEHDRAVDLCRMCEDWQLQGVIRTEGAGFEIIKCDFLDGLEQVQSLQRSNTGDDGPHGGPHGGPHRGPPGGPPGGRYGGPPGMPGGRRDPEDRNREVGSSRTLLDYSSMVSAYFFPINITNPDSERAELPRLLNTTKAEMLTIRDYLAQVIKDRHDVPISPFNWRDVADLIVRRYGSKIPAMAADVDSVEDMARQIRFLLEVYVDYSVEDEVLRNEAAEDRCATFYIQTMPLAADADRLIHAAFKAVNARICGALFEVRKLVSGDADADAKTLEEAKNILQALTEYLTWSIFE</sequence>
<dbReference type="EMBL" id="JAZAVJ010000049">
    <property type="protein sequence ID" value="KAK7418257.1"/>
    <property type="molecule type" value="Genomic_DNA"/>
</dbReference>
<feature type="region of interest" description="Disordered" evidence="1">
    <location>
        <begin position="1075"/>
        <end position="1129"/>
    </location>
</feature>
<protein>
    <recommendedName>
        <fullName evidence="2">Clr5 domain-containing protein</fullName>
    </recommendedName>
</protein>
<accession>A0ABR1HAS2</accession>
<feature type="compositionally biased region" description="Basic and acidic residues" evidence="1">
    <location>
        <begin position="1114"/>
        <end position="1126"/>
    </location>
</feature>
<evidence type="ECO:0000313" key="3">
    <source>
        <dbReference type="EMBL" id="KAK7418257.1"/>
    </source>
</evidence>
<dbReference type="InterPro" id="IPR025676">
    <property type="entry name" value="Clr5_dom"/>
</dbReference>
<evidence type="ECO:0000256" key="1">
    <source>
        <dbReference type="SAM" id="MobiDB-lite"/>
    </source>
</evidence>
<feature type="region of interest" description="Disordered" evidence="1">
    <location>
        <begin position="919"/>
        <end position="944"/>
    </location>
</feature>
<organism evidence="3 4">
    <name type="scientific">Neonectria punicea</name>
    <dbReference type="NCBI Taxonomy" id="979145"/>
    <lineage>
        <taxon>Eukaryota</taxon>
        <taxon>Fungi</taxon>
        <taxon>Dikarya</taxon>
        <taxon>Ascomycota</taxon>
        <taxon>Pezizomycotina</taxon>
        <taxon>Sordariomycetes</taxon>
        <taxon>Hypocreomycetidae</taxon>
        <taxon>Hypocreales</taxon>
        <taxon>Nectriaceae</taxon>
        <taxon>Neonectria</taxon>
    </lineage>
</organism>